<gene>
    <name evidence="1" type="ORF">DC3_22970</name>
</gene>
<evidence type="ECO:0000313" key="2">
    <source>
        <dbReference type="Proteomes" id="UP000321306"/>
    </source>
</evidence>
<dbReference type="Proteomes" id="UP000321306">
    <property type="component" value="Unassembled WGS sequence"/>
</dbReference>
<proteinExistence type="predicted"/>
<reference evidence="1 2" key="1">
    <citation type="submission" date="2019-07" db="EMBL/GenBank/DDBJ databases">
        <title>Whole genome shotgun sequence of Deinococcus cellulosilyticus NBRC 106333.</title>
        <authorList>
            <person name="Hosoyama A."/>
            <person name="Uohara A."/>
            <person name="Ohji S."/>
            <person name="Ichikawa N."/>
        </authorList>
    </citation>
    <scope>NUCLEOTIDE SEQUENCE [LARGE SCALE GENOMIC DNA]</scope>
    <source>
        <strain evidence="1 2">NBRC 106333</strain>
    </source>
</reference>
<dbReference type="AlphaFoldDB" id="A0A511N1C2"/>
<sequence length="517" mass="59844">MQHFLIYFSAEKAASIVLHDLTRQGLQEVDITRMFKDEMLSSVVLDHLKLGGENFTIRYVRTKRAPGNTNKIYLCANGREVVGRNLASFVPKIPRQGSLGKEEKFYLLPCVTGDFLDRHVKPERTAFDIPMRSEFDGTEDPEETLITLERIFGDVGSRAAVHLSDVITAIKTEEQDALRNYIFQEPRRRAKYRALVENPRYRPLLEQLNLPQNPKPSDFELALTTARIKIEEDIHRESQELYQARPDGPGVSLEALRDRHNALMEQLDVLKQMDLVDYVVHRKMILEYLEKSLEWSKEEKYMLEEAVHRIFHPLNTSSDSIHQNFQNLWVLDERLMYHSYLASDMKLASNKHTDSESLLEPDMYLAFDEQYFDNPHAYRQGERSPSVVIIEFKRPGKNQYVYGHPKKDPLEQVRGYAKKVKAGKIKSHTGKTVGTAEGAQFFGYIVIDFTEEARTLLERYADVGLLQADFAKFRYFGYFKDAGIYLEVIDLGSLIDEAKLRSQFLFQRLGIDETKVL</sequence>
<dbReference type="EMBL" id="BJXB01000009">
    <property type="protein sequence ID" value="GEM46662.1"/>
    <property type="molecule type" value="Genomic_DNA"/>
</dbReference>
<evidence type="ECO:0000313" key="1">
    <source>
        <dbReference type="EMBL" id="GEM46662.1"/>
    </source>
</evidence>
<organism evidence="1 2">
    <name type="scientific">Deinococcus cellulosilyticus (strain DSM 18568 / NBRC 106333 / KACC 11606 / 5516J-15)</name>
    <dbReference type="NCBI Taxonomy" id="1223518"/>
    <lineage>
        <taxon>Bacteria</taxon>
        <taxon>Thermotogati</taxon>
        <taxon>Deinococcota</taxon>
        <taxon>Deinococci</taxon>
        <taxon>Deinococcales</taxon>
        <taxon>Deinococcaceae</taxon>
        <taxon>Deinococcus</taxon>
    </lineage>
</organism>
<dbReference type="RefSeq" id="WP_146884477.1">
    <property type="nucleotide sequence ID" value="NZ_BJXB01000009.1"/>
</dbReference>
<dbReference type="OrthoDB" id="2041081at2"/>
<name>A0A511N1C2_DEIC1</name>
<accession>A0A511N1C2</accession>
<protein>
    <submittedName>
        <fullName evidence="1">Uncharacterized protein</fullName>
    </submittedName>
</protein>
<keyword evidence="2" id="KW-1185">Reference proteome</keyword>
<comment type="caution">
    <text evidence="1">The sequence shown here is derived from an EMBL/GenBank/DDBJ whole genome shotgun (WGS) entry which is preliminary data.</text>
</comment>